<dbReference type="CDD" id="cd03017">
    <property type="entry name" value="PRX_BCP"/>
    <property type="match status" value="1"/>
</dbReference>
<dbReference type="InterPro" id="IPR013766">
    <property type="entry name" value="Thioredoxin_domain"/>
</dbReference>
<evidence type="ECO:0000256" key="1">
    <source>
        <dbReference type="ARBA" id="ARBA00003330"/>
    </source>
</evidence>
<evidence type="ECO:0000313" key="12">
    <source>
        <dbReference type="EMBL" id="GEM84032.1"/>
    </source>
</evidence>
<dbReference type="Proteomes" id="UP000321197">
    <property type="component" value="Unassembled WGS sequence"/>
</dbReference>
<dbReference type="EMBL" id="BJXL01000072">
    <property type="protein sequence ID" value="GEM84032.1"/>
    <property type="molecule type" value="Genomic_DNA"/>
</dbReference>
<evidence type="ECO:0000256" key="9">
    <source>
        <dbReference type="ARBA" id="ARBA00038489"/>
    </source>
</evidence>
<proteinExistence type="inferred from homology"/>
<feature type="domain" description="Thioredoxin" evidence="11">
    <location>
        <begin position="3"/>
        <end position="157"/>
    </location>
</feature>
<dbReference type="GO" id="GO:0045454">
    <property type="term" value="P:cell redox homeostasis"/>
    <property type="evidence" value="ECO:0007669"/>
    <property type="project" value="TreeGrafter"/>
</dbReference>
<dbReference type="PANTHER" id="PTHR42801">
    <property type="entry name" value="THIOREDOXIN-DEPENDENT PEROXIDE REDUCTASE"/>
    <property type="match status" value="1"/>
</dbReference>
<evidence type="ECO:0000256" key="2">
    <source>
        <dbReference type="ARBA" id="ARBA00013017"/>
    </source>
</evidence>
<dbReference type="SUPFAM" id="SSF52833">
    <property type="entry name" value="Thioredoxin-like"/>
    <property type="match status" value="1"/>
</dbReference>
<keyword evidence="5" id="KW-0560">Oxidoreductase</keyword>
<evidence type="ECO:0000256" key="5">
    <source>
        <dbReference type="ARBA" id="ARBA00023002"/>
    </source>
</evidence>
<dbReference type="GO" id="GO:0034599">
    <property type="term" value="P:cellular response to oxidative stress"/>
    <property type="evidence" value="ECO:0007669"/>
    <property type="project" value="TreeGrafter"/>
</dbReference>
<comment type="similarity">
    <text evidence="9">Belongs to the peroxiredoxin family. BCP/PrxQ subfamily.</text>
</comment>
<organism evidence="12 13">
    <name type="scientific">Meiothermus hypogaeus NBRC 106114</name>
    <dbReference type="NCBI Taxonomy" id="1227553"/>
    <lineage>
        <taxon>Bacteria</taxon>
        <taxon>Thermotogati</taxon>
        <taxon>Deinococcota</taxon>
        <taxon>Deinococci</taxon>
        <taxon>Thermales</taxon>
        <taxon>Thermaceae</taxon>
        <taxon>Meiothermus</taxon>
    </lineage>
</organism>
<dbReference type="OrthoDB" id="31831at2"/>
<sequence>MKLKTGDPAPLIQVQDAFGKTIDLAELVQQGRYIVLWFYPKASSPGCTAQGKQYAELYETFRQLGAEVFGVSADPASAQCSFIDQLALKGGMIPDRSGALGRAFGVGGWLGFGLLLGMYNRDTILINPQGRIEKIWRNVNPFRDARDVLEYLKTKVEASPTQPEPMPT</sequence>
<comment type="caution">
    <text evidence="12">The sequence shown here is derived from an EMBL/GenBank/DDBJ whole genome shotgun (WGS) entry which is preliminary data.</text>
</comment>
<accession>A0A511R564</accession>
<dbReference type="Pfam" id="PF00578">
    <property type="entry name" value="AhpC-TSA"/>
    <property type="match status" value="1"/>
</dbReference>
<evidence type="ECO:0000256" key="3">
    <source>
        <dbReference type="ARBA" id="ARBA00022559"/>
    </source>
</evidence>
<dbReference type="GO" id="GO:0008379">
    <property type="term" value="F:thioredoxin peroxidase activity"/>
    <property type="evidence" value="ECO:0007669"/>
    <property type="project" value="TreeGrafter"/>
</dbReference>
<keyword evidence="6" id="KW-1015">Disulfide bond</keyword>
<dbReference type="EC" id="1.11.1.24" evidence="2"/>
<keyword evidence="7" id="KW-0676">Redox-active center</keyword>
<dbReference type="InterPro" id="IPR050924">
    <property type="entry name" value="Peroxiredoxin_BCP/PrxQ"/>
</dbReference>
<dbReference type="PANTHER" id="PTHR42801:SF4">
    <property type="entry name" value="AHPC_TSA FAMILY PROTEIN"/>
    <property type="match status" value="1"/>
</dbReference>
<evidence type="ECO:0000256" key="7">
    <source>
        <dbReference type="ARBA" id="ARBA00023284"/>
    </source>
</evidence>
<protein>
    <recommendedName>
        <fullName evidence="2">thioredoxin-dependent peroxiredoxin</fullName>
        <ecNumber evidence="2">1.11.1.24</ecNumber>
    </recommendedName>
    <alternativeName>
        <fullName evidence="8">Thioredoxin peroxidase</fullName>
    </alternativeName>
</protein>
<name>A0A511R564_9DEIN</name>
<dbReference type="PROSITE" id="PS51352">
    <property type="entry name" value="THIOREDOXIN_2"/>
    <property type="match status" value="1"/>
</dbReference>
<reference evidence="12 13" key="1">
    <citation type="submission" date="2019-07" db="EMBL/GenBank/DDBJ databases">
        <title>Whole genome shotgun sequence of Meiothermus hypogaeus NBRC 106114.</title>
        <authorList>
            <person name="Hosoyama A."/>
            <person name="Uohara A."/>
            <person name="Ohji S."/>
            <person name="Ichikawa N."/>
        </authorList>
    </citation>
    <scope>NUCLEOTIDE SEQUENCE [LARGE SCALE GENOMIC DNA]</scope>
    <source>
        <strain evidence="12 13">NBRC 106114</strain>
    </source>
</reference>
<comment type="function">
    <text evidence="1">Thiol-specific peroxidase that catalyzes the reduction of hydrogen peroxide and organic hydroperoxides to water and alcohols, respectively. Plays a role in cell protection against oxidative stress by detoxifying peroxides and as sensor of hydrogen peroxide-mediated signaling events.</text>
</comment>
<evidence type="ECO:0000256" key="8">
    <source>
        <dbReference type="ARBA" id="ARBA00032824"/>
    </source>
</evidence>
<gene>
    <name evidence="12" type="primary">bcp</name>
    <name evidence="12" type="ORF">MHY01S_21980</name>
</gene>
<keyword evidence="4" id="KW-0049">Antioxidant</keyword>
<evidence type="ECO:0000313" key="13">
    <source>
        <dbReference type="Proteomes" id="UP000321197"/>
    </source>
</evidence>
<evidence type="ECO:0000256" key="4">
    <source>
        <dbReference type="ARBA" id="ARBA00022862"/>
    </source>
</evidence>
<dbReference type="InterPro" id="IPR036249">
    <property type="entry name" value="Thioredoxin-like_sf"/>
</dbReference>
<comment type="catalytic activity">
    <reaction evidence="10">
        <text>a hydroperoxide + [thioredoxin]-dithiol = an alcohol + [thioredoxin]-disulfide + H2O</text>
        <dbReference type="Rhea" id="RHEA:62620"/>
        <dbReference type="Rhea" id="RHEA-COMP:10698"/>
        <dbReference type="Rhea" id="RHEA-COMP:10700"/>
        <dbReference type="ChEBI" id="CHEBI:15377"/>
        <dbReference type="ChEBI" id="CHEBI:29950"/>
        <dbReference type="ChEBI" id="CHEBI:30879"/>
        <dbReference type="ChEBI" id="CHEBI:35924"/>
        <dbReference type="ChEBI" id="CHEBI:50058"/>
        <dbReference type="EC" id="1.11.1.24"/>
    </reaction>
</comment>
<dbReference type="AlphaFoldDB" id="A0A511R564"/>
<dbReference type="RefSeq" id="WP_119342504.1">
    <property type="nucleotide sequence ID" value="NZ_BJXL01000072.1"/>
</dbReference>
<keyword evidence="3" id="KW-0575">Peroxidase</keyword>
<dbReference type="Gene3D" id="3.40.30.10">
    <property type="entry name" value="Glutaredoxin"/>
    <property type="match status" value="1"/>
</dbReference>
<dbReference type="GO" id="GO:0005737">
    <property type="term" value="C:cytoplasm"/>
    <property type="evidence" value="ECO:0007669"/>
    <property type="project" value="TreeGrafter"/>
</dbReference>
<evidence type="ECO:0000256" key="6">
    <source>
        <dbReference type="ARBA" id="ARBA00023157"/>
    </source>
</evidence>
<dbReference type="InterPro" id="IPR000866">
    <property type="entry name" value="AhpC/TSA"/>
</dbReference>
<evidence type="ECO:0000259" key="11">
    <source>
        <dbReference type="PROSITE" id="PS51352"/>
    </source>
</evidence>
<evidence type="ECO:0000256" key="10">
    <source>
        <dbReference type="ARBA" id="ARBA00049091"/>
    </source>
</evidence>